<dbReference type="SUPFAM" id="SSF159133">
    <property type="entry name" value="EutN/CcmL-like"/>
    <property type="match status" value="1"/>
</dbReference>
<gene>
    <name evidence="4" type="ORF">KPZU09_66330</name>
</gene>
<comment type="subcellular location">
    <subcellularLocation>
        <location evidence="2">Bacterial microcompartment</location>
    </subcellularLocation>
</comment>
<proteinExistence type="inferred from homology"/>
<dbReference type="Pfam" id="PF03319">
    <property type="entry name" value="EutN_CcmL"/>
    <property type="match status" value="1"/>
</dbReference>
<dbReference type="InterPro" id="IPR004992">
    <property type="entry name" value="EutN_CcmL"/>
</dbReference>
<dbReference type="InterPro" id="IPR036677">
    <property type="entry name" value="EutN_CcmL_sf"/>
</dbReference>
<dbReference type="Proteomes" id="UP000655094">
    <property type="component" value="Unassembled WGS sequence"/>
</dbReference>
<evidence type="ECO:0000256" key="2">
    <source>
        <dbReference type="ARBA" id="ARBA00024322"/>
    </source>
</evidence>
<evidence type="ECO:0000256" key="1">
    <source>
        <dbReference type="ARBA" id="ARBA00023608"/>
    </source>
</evidence>
<dbReference type="GO" id="GO:0031469">
    <property type="term" value="C:bacterial microcompartment"/>
    <property type="evidence" value="ECO:0007669"/>
    <property type="project" value="UniProtKB-SubCell"/>
</dbReference>
<dbReference type="PANTHER" id="PTHR36539:SF1">
    <property type="entry name" value="BACTERIAL MICROCOMPARTMENT SHELL VERTEX PROTEIN EUTN"/>
    <property type="match status" value="1"/>
</dbReference>
<organism evidence="4 5">
    <name type="scientific">Klebsiella pneumoniae</name>
    <dbReference type="NCBI Taxonomy" id="573"/>
    <lineage>
        <taxon>Bacteria</taxon>
        <taxon>Pseudomonadati</taxon>
        <taxon>Pseudomonadota</taxon>
        <taxon>Gammaproteobacteria</taxon>
        <taxon>Enterobacterales</taxon>
        <taxon>Enterobacteriaceae</taxon>
        <taxon>Klebsiella/Raoultella group</taxon>
        <taxon>Klebsiella</taxon>
        <taxon>Klebsiella pneumoniae complex</taxon>
    </lineage>
</organism>
<reference evidence="4" key="1">
    <citation type="submission" date="2020-10" db="EMBL/GenBank/DDBJ databases">
        <title>Genome Sequence of ESBL Producing Zambian Clinical Strains.</title>
        <authorList>
            <person name="Shawa M."/>
            <person name="Furuta Y."/>
            <person name="Simbotwe M."/>
            <person name="Mulenga E."/>
            <person name="Mubanga M."/>
            <person name="Mulenga G."/>
            <person name="Kaile C."/>
            <person name="Zorigt T."/>
            <person name="Hang'ombe B."/>
            <person name="Higashi H."/>
        </authorList>
    </citation>
    <scope>NUCLEOTIDE SEQUENCE</scope>
    <source>
        <strain evidence="4">Zam_UTH_09</strain>
    </source>
</reference>
<dbReference type="PROSITE" id="PS51932">
    <property type="entry name" value="BMV"/>
    <property type="match status" value="1"/>
</dbReference>
<dbReference type="PANTHER" id="PTHR36539">
    <property type="entry name" value="ETHANOLAMINE UTILIZATION PROTEIN EUTN"/>
    <property type="match status" value="1"/>
</dbReference>
<dbReference type="Gene3D" id="2.40.50.220">
    <property type="entry name" value="EutN/Ccml"/>
    <property type="match status" value="1"/>
</dbReference>
<protein>
    <submittedName>
        <fullName evidence="4">Ethanolamine utilization protein EutN</fullName>
    </submittedName>
</protein>
<sequence>MNYASGTRDRRRRLDAKIALSERQKLLLVRRVSADDDRPILPTSGDEVAVDSVGAGVGELVLLCSGSSARHVFSGPNEAIDLAVVGIVDSLSR</sequence>
<accession>A0A919I1H8</accession>
<comment type="similarity">
    <text evidence="1">Belongs to the CcmL/EutN family.</text>
</comment>
<name>A0A919I1H8_KLEPN</name>
<dbReference type="EMBL" id="BNFF01000001">
    <property type="protein sequence ID" value="GHK56897.1"/>
    <property type="molecule type" value="Genomic_DNA"/>
</dbReference>
<dbReference type="AlphaFoldDB" id="A0A919I1H8"/>
<evidence type="ECO:0000313" key="5">
    <source>
        <dbReference type="Proteomes" id="UP000655094"/>
    </source>
</evidence>
<evidence type="ECO:0000256" key="3">
    <source>
        <dbReference type="ARBA" id="ARBA00024446"/>
    </source>
</evidence>
<keyword evidence="3" id="KW-1283">Bacterial microcompartment</keyword>
<comment type="caution">
    <text evidence="4">The sequence shown here is derived from an EMBL/GenBank/DDBJ whole genome shotgun (WGS) entry which is preliminary data.</text>
</comment>
<evidence type="ECO:0000313" key="4">
    <source>
        <dbReference type="EMBL" id="GHK56897.1"/>
    </source>
</evidence>